<dbReference type="EMBL" id="BMKL01000001">
    <property type="protein sequence ID" value="GGD87403.1"/>
    <property type="molecule type" value="Genomic_DNA"/>
</dbReference>
<sequence>MRMIQRLNPGPGLVDFWTEFKRPNPYRWPILGGSALLTGSLLFLLTDHAVSLNWIVGGVLALIAGVALAAVIAERVRIRFGVLLSAAVLTTVLLYQFTKERVIVPPRPPQVTFISTFAEGRSDAEIAASNLANQKVQERLRAEQARREEEAKNAYRALGRATGIDVDAMERQIARDRAREAKPGSGVAAQPR</sequence>
<keyword evidence="1" id="KW-1133">Transmembrane helix</keyword>
<name>A0ABQ1S1K5_9SPHN</name>
<feature type="transmembrane region" description="Helical" evidence="1">
    <location>
        <begin position="28"/>
        <end position="46"/>
    </location>
</feature>
<reference evidence="3" key="1">
    <citation type="journal article" date="2019" name="Int. J. Syst. Evol. Microbiol.">
        <title>The Global Catalogue of Microorganisms (GCM) 10K type strain sequencing project: providing services to taxonomists for standard genome sequencing and annotation.</title>
        <authorList>
            <consortium name="The Broad Institute Genomics Platform"/>
            <consortium name="The Broad Institute Genome Sequencing Center for Infectious Disease"/>
            <person name="Wu L."/>
            <person name="Ma J."/>
        </authorList>
    </citation>
    <scope>NUCLEOTIDE SEQUENCE [LARGE SCALE GENOMIC DNA]</scope>
    <source>
        <strain evidence="3">CGMCC 1.15959</strain>
    </source>
</reference>
<keyword evidence="1" id="KW-0472">Membrane</keyword>
<evidence type="ECO:0000313" key="2">
    <source>
        <dbReference type="EMBL" id="GGD87403.1"/>
    </source>
</evidence>
<protein>
    <submittedName>
        <fullName evidence="2">Uncharacterized protein</fullName>
    </submittedName>
</protein>
<feature type="transmembrane region" description="Helical" evidence="1">
    <location>
        <begin position="80"/>
        <end position="98"/>
    </location>
</feature>
<keyword evidence="1" id="KW-0812">Transmembrane</keyword>
<evidence type="ECO:0000256" key="1">
    <source>
        <dbReference type="SAM" id="Phobius"/>
    </source>
</evidence>
<gene>
    <name evidence="2" type="ORF">GCM10011515_03680</name>
</gene>
<keyword evidence="3" id="KW-1185">Reference proteome</keyword>
<dbReference type="Proteomes" id="UP000619041">
    <property type="component" value="Unassembled WGS sequence"/>
</dbReference>
<comment type="caution">
    <text evidence="2">The sequence shown here is derived from an EMBL/GenBank/DDBJ whole genome shotgun (WGS) entry which is preliminary data.</text>
</comment>
<feature type="transmembrane region" description="Helical" evidence="1">
    <location>
        <begin position="52"/>
        <end position="73"/>
    </location>
</feature>
<accession>A0ABQ1S1K5</accession>
<proteinExistence type="predicted"/>
<organism evidence="2 3">
    <name type="scientific">Tsuneonella deserti</name>
    <dbReference type="NCBI Taxonomy" id="2035528"/>
    <lineage>
        <taxon>Bacteria</taxon>
        <taxon>Pseudomonadati</taxon>
        <taxon>Pseudomonadota</taxon>
        <taxon>Alphaproteobacteria</taxon>
        <taxon>Sphingomonadales</taxon>
        <taxon>Erythrobacteraceae</taxon>
        <taxon>Tsuneonella</taxon>
    </lineage>
</organism>
<evidence type="ECO:0000313" key="3">
    <source>
        <dbReference type="Proteomes" id="UP000619041"/>
    </source>
</evidence>